<proteinExistence type="predicted"/>
<dbReference type="NCBIfam" id="NF001808">
    <property type="entry name" value="PRK00522.1"/>
    <property type="match status" value="1"/>
</dbReference>
<dbReference type="InterPro" id="IPR018219">
    <property type="entry name" value="Tpx_CS"/>
</dbReference>
<dbReference type="PROSITE" id="PS51352">
    <property type="entry name" value="THIOREDOXIN_2"/>
    <property type="match status" value="1"/>
</dbReference>
<reference evidence="7" key="1">
    <citation type="journal article" date="2023" name="Comput. Struct. Biotechnol. J.">
        <title>Discovery of a novel marine Bacteroidetes with a rich repertoire of carbohydrate-active enzymes.</title>
        <authorList>
            <person name="Chen B."/>
            <person name="Liu G."/>
            <person name="Chen Q."/>
            <person name="Wang H."/>
            <person name="Liu L."/>
            <person name="Tang K."/>
        </authorList>
    </citation>
    <scope>NUCLEOTIDE SEQUENCE</scope>
    <source>
        <strain evidence="7">TK19036</strain>
    </source>
</reference>
<name>A0AA49GS28_9BACT</name>
<dbReference type="InterPro" id="IPR013766">
    <property type="entry name" value="Thioredoxin_domain"/>
</dbReference>
<organism evidence="7">
    <name type="scientific">Roseihalotalea indica</name>
    <dbReference type="NCBI Taxonomy" id="2867963"/>
    <lineage>
        <taxon>Bacteria</taxon>
        <taxon>Pseudomonadati</taxon>
        <taxon>Bacteroidota</taxon>
        <taxon>Cytophagia</taxon>
        <taxon>Cytophagales</taxon>
        <taxon>Catalimonadaceae</taxon>
        <taxon>Roseihalotalea</taxon>
    </lineage>
</organism>
<gene>
    <name evidence="7" type="primary">tpx</name>
    <name evidence="7" type="ORF">K4G66_07225</name>
</gene>
<dbReference type="SUPFAM" id="SSF52833">
    <property type="entry name" value="Thioredoxin-like"/>
    <property type="match status" value="1"/>
</dbReference>
<evidence type="ECO:0000256" key="1">
    <source>
        <dbReference type="ARBA" id="ARBA00022559"/>
    </source>
</evidence>
<dbReference type="AlphaFoldDB" id="A0AA49GS28"/>
<dbReference type="PANTHER" id="PTHR43110:SF1">
    <property type="entry name" value="THIOL PEROXIDASE"/>
    <property type="match status" value="1"/>
</dbReference>
<evidence type="ECO:0000256" key="5">
    <source>
        <dbReference type="ARBA" id="ARBA00023284"/>
    </source>
</evidence>
<dbReference type="Gene3D" id="3.40.30.10">
    <property type="entry name" value="Glutaredoxin"/>
    <property type="match status" value="1"/>
</dbReference>
<dbReference type="PROSITE" id="PS01265">
    <property type="entry name" value="TPX"/>
    <property type="match status" value="1"/>
</dbReference>
<keyword evidence="2" id="KW-0049">Antioxidant</keyword>
<evidence type="ECO:0000259" key="6">
    <source>
        <dbReference type="PROSITE" id="PS51352"/>
    </source>
</evidence>
<accession>A0AA49GS28</accession>
<keyword evidence="3 7" id="KW-0560">Oxidoreductase</keyword>
<dbReference type="GO" id="GO:0008379">
    <property type="term" value="F:thioredoxin peroxidase activity"/>
    <property type="evidence" value="ECO:0007669"/>
    <property type="project" value="InterPro"/>
</dbReference>
<dbReference type="InterPro" id="IPR013740">
    <property type="entry name" value="Redoxin"/>
</dbReference>
<evidence type="ECO:0000256" key="2">
    <source>
        <dbReference type="ARBA" id="ARBA00022862"/>
    </source>
</evidence>
<feature type="domain" description="Thioredoxin" evidence="6">
    <location>
        <begin position="17"/>
        <end position="167"/>
    </location>
</feature>
<dbReference type="PANTHER" id="PTHR43110">
    <property type="entry name" value="THIOL PEROXIDASE"/>
    <property type="match status" value="1"/>
</dbReference>
<evidence type="ECO:0000256" key="4">
    <source>
        <dbReference type="ARBA" id="ARBA00023157"/>
    </source>
</evidence>
<evidence type="ECO:0000313" key="7">
    <source>
        <dbReference type="EMBL" id="WKN38493.1"/>
    </source>
</evidence>
<keyword evidence="5" id="KW-0676">Redox-active center</keyword>
<keyword evidence="4" id="KW-1015">Disulfide bond</keyword>
<dbReference type="EC" id="1.11.1.-" evidence="7"/>
<dbReference type="CDD" id="cd03014">
    <property type="entry name" value="PRX_Atyp2cys"/>
    <property type="match status" value="1"/>
</dbReference>
<evidence type="ECO:0000256" key="3">
    <source>
        <dbReference type="ARBA" id="ARBA00023002"/>
    </source>
</evidence>
<protein>
    <submittedName>
        <fullName evidence="7">Thiol peroxidase</fullName>
        <ecNumber evidence="7">1.11.1.-</ecNumber>
    </submittedName>
</protein>
<dbReference type="InterPro" id="IPR036249">
    <property type="entry name" value="Thioredoxin-like_sf"/>
</dbReference>
<dbReference type="Pfam" id="PF08534">
    <property type="entry name" value="Redoxin"/>
    <property type="match status" value="1"/>
</dbReference>
<keyword evidence="1 7" id="KW-0575">Peroxidase</keyword>
<dbReference type="InterPro" id="IPR002065">
    <property type="entry name" value="TPX"/>
</dbReference>
<reference evidence="7" key="2">
    <citation type="journal article" date="2024" name="Antonie Van Leeuwenhoek">
        <title>Roseihalotalea indica gen. nov., sp. nov., a halophilic Bacteroidetes from mesopelagic Southwest Indian Ocean with higher carbohydrate metabolic potential.</title>
        <authorList>
            <person name="Chen B."/>
            <person name="Zhang M."/>
            <person name="Lin D."/>
            <person name="Ye J."/>
            <person name="Tang K."/>
        </authorList>
    </citation>
    <scope>NUCLEOTIDE SEQUENCE</scope>
    <source>
        <strain evidence="7">TK19036</strain>
    </source>
</reference>
<dbReference type="InterPro" id="IPR050455">
    <property type="entry name" value="Tpx_Peroxidase_subfamily"/>
</dbReference>
<dbReference type="EMBL" id="CP120682">
    <property type="protein sequence ID" value="WKN38493.1"/>
    <property type="molecule type" value="Genomic_DNA"/>
</dbReference>
<sequence>MASVTLKGNTTAIKGDIPTSGSAPDFSFVKDNLSDEKLSALEGVKVLIAVPSLDTSVCAMETRQFNQQLSGKPGVTGLVISKDLPFAMKRFCETAEIENVVNASDFRYGEFCQKYNTEITEGPMKGLSARAVFVVDQNNQITYAELVPEIGQEPDYSKVMEAIDKLL</sequence>